<dbReference type="InterPro" id="IPR051553">
    <property type="entry name" value="Ran_GTPase-activating"/>
</dbReference>
<keyword evidence="1" id="KW-0344">Guanine-nucleotide releasing factor</keyword>
<feature type="repeat" description="RCC1" evidence="3">
    <location>
        <begin position="76"/>
        <end position="134"/>
    </location>
</feature>
<gene>
    <name evidence="5" type="ORF">BC936DRAFT_148069</name>
</gene>
<sequence>MRQLQFGYNIRVQKIYTGYAGFMTIHSDGSVRTWSDSPDALGRNGDPTIPTVVDFKGIKITDGGCGDSFMVALGSGHIFMWGSIKNTGFKVRNKTVNKHKFPLNITRKFYPRSKPQKFVQVAVGSNHGLAATERGCVYTWGDSSCGQSGFRESVRSPRKSLIPTRITKTHVVSSVICGDNNSFALGTSIIVAWGLNDCNQTGVGATRHYDHVVVPAPALLPMPISSIVQIAAGSRCTIVLQSNGRIVAFGDTYFLSGSDESPIELDIPHEIHQIAASDKTYLVLTKDGRVLELGRVVHYYCYYYHEIDLNYRVVQIAASPMCGMALTDNGDVITWKTFIK</sequence>
<feature type="repeat" description="RCC1" evidence="3">
    <location>
        <begin position="188"/>
        <end position="243"/>
    </location>
</feature>
<dbReference type="Gene3D" id="2.130.10.30">
    <property type="entry name" value="Regulator of chromosome condensation 1/beta-lactamase-inhibitor protein II"/>
    <property type="match status" value="2"/>
</dbReference>
<keyword evidence="6" id="KW-1185">Reference proteome</keyword>
<dbReference type="InterPro" id="IPR058923">
    <property type="entry name" value="RCC1-like_dom"/>
</dbReference>
<organism evidence="5 6">
    <name type="scientific">Jimgerdemannia flammicorona</name>
    <dbReference type="NCBI Taxonomy" id="994334"/>
    <lineage>
        <taxon>Eukaryota</taxon>
        <taxon>Fungi</taxon>
        <taxon>Fungi incertae sedis</taxon>
        <taxon>Mucoromycota</taxon>
        <taxon>Mucoromycotina</taxon>
        <taxon>Endogonomycetes</taxon>
        <taxon>Endogonales</taxon>
        <taxon>Endogonaceae</taxon>
        <taxon>Jimgerdemannia</taxon>
    </lineage>
</organism>
<dbReference type="PANTHER" id="PTHR45982:SF1">
    <property type="entry name" value="REGULATOR OF CHROMOSOME CONDENSATION"/>
    <property type="match status" value="1"/>
</dbReference>
<dbReference type="PANTHER" id="PTHR45982">
    <property type="entry name" value="REGULATOR OF CHROMOSOME CONDENSATION"/>
    <property type="match status" value="1"/>
</dbReference>
<dbReference type="Proteomes" id="UP000268093">
    <property type="component" value="Unassembled WGS sequence"/>
</dbReference>
<dbReference type="OrthoDB" id="61110at2759"/>
<protein>
    <submittedName>
        <fullName evidence="5">Regulator of chromosome condensation 1/beta-lactamase-inhibitor protein II</fullName>
    </submittedName>
</protein>
<name>A0A433D3U4_9FUNG</name>
<dbReference type="GO" id="GO:0005737">
    <property type="term" value="C:cytoplasm"/>
    <property type="evidence" value="ECO:0007669"/>
    <property type="project" value="TreeGrafter"/>
</dbReference>
<feature type="domain" description="RCC1-like" evidence="4">
    <location>
        <begin position="11"/>
        <end position="300"/>
    </location>
</feature>
<dbReference type="GO" id="GO:0005085">
    <property type="term" value="F:guanyl-nucleotide exchange factor activity"/>
    <property type="evidence" value="ECO:0007669"/>
    <property type="project" value="TreeGrafter"/>
</dbReference>
<dbReference type="PROSITE" id="PS50012">
    <property type="entry name" value="RCC1_3"/>
    <property type="match status" value="3"/>
</dbReference>
<evidence type="ECO:0000256" key="1">
    <source>
        <dbReference type="ARBA" id="ARBA00022658"/>
    </source>
</evidence>
<dbReference type="InterPro" id="IPR009091">
    <property type="entry name" value="RCC1/BLIP-II"/>
</dbReference>
<dbReference type="EMBL" id="RBNI01007169">
    <property type="protein sequence ID" value="RUP45516.1"/>
    <property type="molecule type" value="Genomic_DNA"/>
</dbReference>
<accession>A0A433D3U4</accession>
<evidence type="ECO:0000313" key="6">
    <source>
        <dbReference type="Proteomes" id="UP000268093"/>
    </source>
</evidence>
<evidence type="ECO:0000259" key="4">
    <source>
        <dbReference type="Pfam" id="PF25390"/>
    </source>
</evidence>
<evidence type="ECO:0000313" key="5">
    <source>
        <dbReference type="EMBL" id="RUP45516.1"/>
    </source>
</evidence>
<proteinExistence type="predicted"/>
<evidence type="ECO:0000256" key="2">
    <source>
        <dbReference type="ARBA" id="ARBA00022737"/>
    </source>
</evidence>
<comment type="caution">
    <text evidence="5">The sequence shown here is derived from an EMBL/GenBank/DDBJ whole genome shotgun (WGS) entry which is preliminary data.</text>
</comment>
<evidence type="ECO:0000256" key="3">
    <source>
        <dbReference type="PROSITE-ProRule" id="PRU00235"/>
    </source>
</evidence>
<reference evidence="5 6" key="1">
    <citation type="journal article" date="2018" name="New Phytol.">
        <title>Phylogenomics of Endogonaceae and evolution of mycorrhizas within Mucoromycota.</title>
        <authorList>
            <person name="Chang Y."/>
            <person name="Desiro A."/>
            <person name="Na H."/>
            <person name="Sandor L."/>
            <person name="Lipzen A."/>
            <person name="Clum A."/>
            <person name="Barry K."/>
            <person name="Grigoriev I.V."/>
            <person name="Martin F.M."/>
            <person name="Stajich J.E."/>
            <person name="Smith M.E."/>
            <person name="Bonito G."/>
            <person name="Spatafora J.W."/>
        </authorList>
    </citation>
    <scope>NUCLEOTIDE SEQUENCE [LARGE SCALE GENOMIC DNA]</scope>
    <source>
        <strain evidence="5 6">GMNB39</strain>
    </source>
</reference>
<feature type="repeat" description="RCC1" evidence="3">
    <location>
        <begin position="135"/>
        <end position="188"/>
    </location>
</feature>
<keyword evidence="2" id="KW-0677">Repeat</keyword>
<dbReference type="SUPFAM" id="SSF50985">
    <property type="entry name" value="RCC1/BLIP-II"/>
    <property type="match status" value="1"/>
</dbReference>
<dbReference type="AlphaFoldDB" id="A0A433D3U4"/>
<dbReference type="InterPro" id="IPR000408">
    <property type="entry name" value="Reg_chr_condens"/>
</dbReference>
<dbReference type="Pfam" id="PF25390">
    <property type="entry name" value="WD40_RLD"/>
    <property type="match status" value="1"/>
</dbReference>